<sequence length="142" mass="15499">MGAGFVFAKPEQIRSDQSPTFHYYLQAYPKNASIVALGPAASGEYFNIDGTIQSTNTSLYINIGSETTSYKTVMFSKTASTTAWGLEGDTIITTKASTFGRQLNFVVCKLDGQYWQVYFQTGSAVPSGTCNNYQSLHLPCLC</sequence>
<dbReference type="EMBL" id="JAUIRO010000001">
    <property type="protein sequence ID" value="KAK0733280.1"/>
    <property type="molecule type" value="Genomic_DNA"/>
</dbReference>
<dbReference type="GeneID" id="85319987"/>
<comment type="caution">
    <text evidence="1">The sequence shown here is derived from an EMBL/GenBank/DDBJ whole genome shotgun (WGS) entry which is preliminary data.</text>
</comment>
<dbReference type="RefSeq" id="XP_060302157.1">
    <property type="nucleotide sequence ID" value="XM_060436717.1"/>
</dbReference>
<keyword evidence="2" id="KW-1185">Reference proteome</keyword>
<proteinExistence type="predicted"/>
<evidence type="ECO:0000313" key="1">
    <source>
        <dbReference type="EMBL" id="KAK0733280.1"/>
    </source>
</evidence>
<dbReference type="Proteomes" id="UP001172101">
    <property type="component" value="Unassembled WGS sequence"/>
</dbReference>
<name>A0AA40EAZ0_9PEZI</name>
<gene>
    <name evidence="1" type="ORF">B0T26DRAFT_635404</name>
</gene>
<evidence type="ECO:0000313" key="2">
    <source>
        <dbReference type="Proteomes" id="UP001172101"/>
    </source>
</evidence>
<dbReference type="AlphaFoldDB" id="A0AA40EAZ0"/>
<organism evidence="1 2">
    <name type="scientific">Lasiosphaeria miniovina</name>
    <dbReference type="NCBI Taxonomy" id="1954250"/>
    <lineage>
        <taxon>Eukaryota</taxon>
        <taxon>Fungi</taxon>
        <taxon>Dikarya</taxon>
        <taxon>Ascomycota</taxon>
        <taxon>Pezizomycotina</taxon>
        <taxon>Sordariomycetes</taxon>
        <taxon>Sordariomycetidae</taxon>
        <taxon>Sordariales</taxon>
        <taxon>Lasiosphaeriaceae</taxon>
        <taxon>Lasiosphaeria</taxon>
    </lineage>
</organism>
<reference evidence="1" key="1">
    <citation type="submission" date="2023-06" db="EMBL/GenBank/DDBJ databases">
        <title>Genome-scale phylogeny and comparative genomics of the fungal order Sordariales.</title>
        <authorList>
            <consortium name="Lawrence Berkeley National Laboratory"/>
            <person name="Hensen N."/>
            <person name="Bonometti L."/>
            <person name="Westerberg I."/>
            <person name="Brannstrom I.O."/>
            <person name="Guillou S."/>
            <person name="Cros-Aarteil S."/>
            <person name="Calhoun S."/>
            <person name="Haridas S."/>
            <person name="Kuo A."/>
            <person name="Mondo S."/>
            <person name="Pangilinan J."/>
            <person name="Riley R."/>
            <person name="LaButti K."/>
            <person name="Andreopoulos B."/>
            <person name="Lipzen A."/>
            <person name="Chen C."/>
            <person name="Yanf M."/>
            <person name="Daum C."/>
            <person name="Ng V."/>
            <person name="Clum A."/>
            <person name="Steindorff A."/>
            <person name="Ohm R."/>
            <person name="Martin F."/>
            <person name="Silar P."/>
            <person name="Natvig D."/>
            <person name="Lalanne C."/>
            <person name="Gautier V."/>
            <person name="Ament-velasquez S.L."/>
            <person name="Kruys A."/>
            <person name="Hutchinson M.I."/>
            <person name="Powell A.J."/>
            <person name="Barry K."/>
            <person name="Miller A.N."/>
            <person name="Grigoriev I.V."/>
            <person name="Debuchy R."/>
            <person name="Gladieux P."/>
            <person name="Thoren M.H."/>
            <person name="Johannesson H."/>
        </authorList>
    </citation>
    <scope>NUCLEOTIDE SEQUENCE</scope>
    <source>
        <strain evidence="1">SMH2392-1A</strain>
    </source>
</reference>
<protein>
    <submittedName>
        <fullName evidence="1">Uncharacterized protein</fullName>
    </submittedName>
</protein>
<accession>A0AA40EAZ0</accession>